<proteinExistence type="predicted"/>
<evidence type="ECO:0000313" key="2">
    <source>
        <dbReference type="Proteomes" id="UP000244855"/>
    </source>
</evidence>
<dbReference type="EMBL" id="KZ805388">
    <property type="protein sequence ID" value="PVH99644.1"/>
    <property type="molecule type" value="Genomic_DNA"/>
</dbReference>
<keyword evidence="2" id="KW-1185">Reference proteome</keyword>
<evidence type="ECO:0000313" key="1">
    <source>
        <dbReference type="EMBL" id="PVH99644.1"/>
    </source>
</evidence>
<organism evidence="1 2">
    <name type="scientific">Periconia macrospinosa</name>
    <dbReference type="NCBI Taxonomy" id="97972"/>
    <lineage>
        <taxon>Eukaryota</taxon>
        <taxon>Fungi</taxon>
        <taxon>Dikarya</taxon>
        <taxon>Ascomycota</taxon>
        <taxon>Pezizomycotina</taxon>
        <taxon>Dothideomycetes</taxon>
        <taxon>Pleosporomycetidae</taxon>
        <taxon>Pleosporales</taxon>
        <taxon>Massarineae</taxon>
        <taxon>Periconiaceae</taxon>
        <taxon>Periconia</taxon>
    </lineage>
</organism>
<reference evidence="1 2" key="1">
    <citation type="journal article" date="2018" name="Sci. Rep.">
        <title>Comparative genomics provides insights into the lifestyle and reveals functional heterogeneity of dark septate endophytic fungi.</title>
        <authorList>
            <person name="Knapp D.G."/>
            <person name="Nemeth J.B."/>
            <person name="Barry K."/>
            <person name="Hainaut M."/>
            <person name="Henrissat B."/>
            <person name="Johnson J."/>
            <person name="Kuo A."/>
            <person name="Lim J.H.P."/>
            <person name="Lipzen A."/>
            <person name="Nolan M."/>
            <person name="Ohm R.A."/>
            <person name="Tamas L."/>
            <person name="Grigoriev I.V."/>
            <person name="Spatafora J.W."/>
            <person name="Nagy L.G."/>
            <person name="Kovacs G.M."/>
        </authorList>
    </citation>
    <scope>NUCLEOTIDE SEQUENCE [LARGE SCALE GENOMIC DNA]</scope>
    <source>
        <strain evidence="1 2">DSE2036</strain>
    </source>
</reference>
<dbReference type="OrthoDB" id="3795607at2759"/>
<dbReference type="Proteomes" id="UP000244855">
    <property type="component" value="Unassembled WGS sequence"/>
</dbReference>
<name>A0A2V1DR38_9PLEO</name>
<accession>A0A2V1DR38</accession>
<protein>
    <submittedName>
        <fullName evidence="1">Uncharacterized protein</fullName>
    </submittedName>
</protein>
<sequence>MDRFTAMTGKKALEVDVKELKVKPLGPFQDYGEEELEPYNRCWNLLMYVSYSLSPKLWDIRFGTSKWDEDTVYPCDYQPTWMRSKEDVTRHQWAPDRKDDIKDQTPPKPPLRIKVFWNPDAKNSWTKELMAEIEENEAGQSIVREGEITVLSGMHVEEVRDLIRACLRMEDIGAQIRHMTTVPGGTNVRETEWSKVEEEMYASESSGFSFRLGLEKALPGEIIWEYRGIPGLSKPYDTPTSVHTRYSHIHDVLQKSIEEKIEFDTDIKAKLTEALRGSAHVAPDANILPGKSKTQTEVTESKLEQDLKKCKSELAGLYTLWSGGCLGAELEACGWKEHIRSNKQEDLVILLKDLKALAECKTRHGNDYEKWSRHCLLTEVQCRQYFWHEDDTNAQLADLLELGDFQESWGLPVGEPGDWTEQL</sequence>
<gene>
    <name evidence="1" type="ORF">DM02DRAFT_614885</name>
</gene>
<dbReference type="AlphaFoldDB" id="A0A2V1DR38"/>